<evidence type="ECO:0000256" key="6">
    <source>
        <dbReference type="ARBA" id="ARBA00022763"/>
    </source>
</evidence>
<dbReference type="Pfam" id="PF03372">
    <property type="entry name" value="Exo_endo_phos"/>
    <property type="match status" value="1"/>
</dbReference>
<dbReference type="AlphaFoldDB" id="A0AAN7HTA5"/>
<comment type="cofactor">
    <cofactor evidence="1">
        <name>Mn(2+)</name>
        <dbReference type="ChEBI" id="CHEBI:29035"/>
    </cofactor>
</comment>
<evidence type="ECO:0000256" key="5">
    <source>
        <dbReference type="ARBA" id="ARBA00022723"/>
    </source>
</evidence>
<evidence type="ECO:0000259" key="11">
    <source>
        <dbReference type="Pfam" id="PF03372"/>
    </source>
</evidence>
<evidence type="ECO:0000313" key="12">
    <source>
        <dbReference type="EMBL" id="KAK4250670.1"/>
    </source>
</evidence>
<dbReference type="EMBL" id="MU857611">
    <property type="protein sequence ID" value="KAK4250670.1"/>
    <property type="molecule type" value="Genomic_DNA"/>
</dbReference>
<dbReference type="GO" id="GO:0046872">
    <property type="term" value="F:metal ion binding"/>
    <property type="evidence" value="ECO:0007669"/>
    <property type="project" value="UniProtKB-KW"/>
</dbReference>
<dbReference type="GO" id="GO:0006302">
    <property type="term" value="P:double-strand break repair"/>
    <property type="evidence" value="ECO:0007669"/>
    <property type="project" value="TreeGrafter"/>
</dbReference>
<keyword evidence="6" id="KW-0227">DNA damage</keyword>
<dbReference type="PANTHER" id="PTHR15822">
    <property type="entry name" value="TRAF AND TNF RECEPTOR-ASSOCIATED PROTEIN"/>
    <property type="match status" value="1"/>
</dbReference>
<dbReference type="Gene3D" id="3.60.10.10">
    <property type="entry name" value="Endonuclease/exonuclease/phosphatase"/>
    <property type="match status" value="1"/>
</dbReference>
<evidence type="ECO:0000256" key="7">
    <source>
        <dbReference type="ARBA" id="ARBA00022801"/>
    </source>
</evidence>
<dbReference type="SUPFAM" id="SSF56219">
    <property type="entry name" value="DNase I-like"/>
    <property type="match status" value="1"/>
</dbReference>
<gene>
    <name evidence="12" type="ORF">C7999DRAFT_11561</name>
</gene>
<reference evidence="12" key="1">
    <citation type="journal article" date="2023" name="Mol. Phylogenet. Evol.">
        <title>Genome-scale phylogeny and comparative genomics of the fungal order Sordariales.</title>
        <authorList>
            <person name="Hensen N."/>
            <person name="Bonometti L."/>
            <person name="Westerberg I."/>
            <person name="Brannstrom I.O."/>
            <person name="Guillou S."/>
            <person name="Cros-Aarteil S."/>
            <person name="Calhoun S."/>
            <person name="Haridas S."/>
            <person name="Kuo A."/>
            <person name="Mondo S."/>
            <person name="Pangilinan J."/>
            <person name="Riley R."/>
            <person name="LaButti K."/>
            <person name="Andreopoulos B."/>
            <person name="Lipzen A."/>
            <person name="Chen C."/>
            <person name="Yan M."/>
            <person name="Daum C."/>
            <person name="Ng V."/>
            <person name="Clum A."/>
            <person name="Steindorff A."/>
            <person name="Ohm R.A."/>
            <person name="Martin F."/>
            <person name="Silar P."/>
            <person name="Natvig D.O."/>
            <person name="Lalanne C."/>
            <person name="Gautier V."/>
            <person name="Ament-Velasquez S.L."/>
            <person name="Kruys A."/>
            <person name="Hutchinson M.I."/>
            <person name="Powell A.J."/>
            <person name="Barry K."/>
            <person name="Miller A.N."/>
            <person name="Grigoriev I.V."/>
            <person name="Debuchy R."/>
            <person name="Gladieux P."/>
            <person name="Hiltunen Thoren M."/>
            <person name="Johannesson H."/>
        </authorList>
    </citation>
    <scope>NUCLEOTIDE SEQUENCE</scope>
    <source>
        <strain evidence="12">CBS 359.72</strain>
    </source>
</reference>
<comment type="caution">
    <text evidence="12">The sequence shown here is derived from an EMBL/GenBank/DDBJ whole genome shotgun (WGS) entry which is preliminary data.</text>
</comment>
<dbReference type="InterPro" id="IPR005135">
    <property type="entry name" value="Endo/exonuclease/phosphatase"/>
</dbReference>
<evidence type="ECO:0000256" key="10">
    <source>
        <dbReference type="ARBA" id="ARBA00023242"/>
    </source>
</evidence>
<dbReference type="PANTHER" id="PTHR15822:SF4">
    <property type="entry name" value="TYROSYL-DNA PHOSPHODIESTERASE 2"/>
    <property type="match status" value="1"/>
</dbReference>
<dbReference type="GO" id="GO:0004519">
    <property type="term" value="F:endonuclease activity"/>
    <property type="evidence" value="ECO:0007669"/>
    <property type="project" value="UniProtKB-KW"/>
</dbReference>
<evidence type="ECO:0000256" key="3">
    <source>
        <dbReference type="ARBA" id="ARBA00004322"/>
    </source>
</evidence>
<sequence length="332" mass="36436">MGSVSRFRARLSSLLQDTPLPAGVAANFQSWHEFDEVSNRWRAVGTARLQDDKATAASPQVRNPQEAIDRPFNLVTWNVDYSSPFPAQRLSAILSRTFSLSPATDIIFLQEVCKDAFLHLLEESEIRRSWILSDADAILPAHQLFTTITLLSRARFQNLTLGPVWRVNFPSRFGRDALCCDVFVPSAASKPGTRLRLINVHLDSLPIQPSLRPRQLSIVAALLRSAGRGVVAGDFNPVLPADGSLVSDNGLVDAWAELHPNDPGFTWGVDGTEPFPPNRLDKVASIGLKVQHIEILSPGYINGHGQTESNGSEKVAWSDHSGLTCRFQLVGS</sequence>
<evidence type="ECO:0000256" key="8">
    <source>
        <dbReference type="ARBA" id="ARBA00022842"/>
    </source>
</evidence>
<keyword evidence="7" id="KW-0378">Hydrolase</keyword>
<evidence type="ECO:0000256" key="4">
    <source>
        <dbReference type="ARBA" id="ARBA00022722"/>
    </source>
</evidence>
<keyword evidence="13" id="KW-1185">Reference proteome</keyword>
<dbReference type="CDD" id="cd09080">
    <property type="entry name" value="TDP2"/>
    <property type="match status" value="1"/>
</dbReference>
<dbReference type="InterPro" id="IPR051547">
    <property type="entry name" value="TDP2-like"/>
</dbReference>
<reference evidence="12" key="2">
    <citation type="submission" date="2023-05" db="EMBL/GenBank/DDBJ databases">
        <authorList>
            <consortium name="Lawrence Berkeley National Laboratory"/>
            <person name="Steindorff A."/>
            <person name="Hensen N."/>
            <person name="Bonometti L."/>
            <person name="Westerberg I."/>
            <person name="Brannstrom I.O."/>
            <person name="Guillou S."/>
            <person name="Cros-Aarteil S."/>
            <person name="Calhoun S."/>
            <person name="Haridas S."/>
            <person name="Kuo A."/>
            <person name="Mondo S."/>
            <person name="Pangilinan J."/>
            <person name="Riley R."/>
            <person name="Labutti K."/>
            <person name="Andreopoulos B."/>
            <person name="Lipzen A."/>
            <person name="Chen C."/>
            <person name="Yanf M."/>
            <person name="Daum C."/>
            <person name="Ng V."/>
            <person name="Clum A."/>
            <person name="Ohm R."/>
            <person name="Martin F."/>
            <person name="Silar P."/>
            <person name="Natvig D."/>
            <person name="Lalanne C."/>
            <person name="Gautier V."/>
            <person name="Ament-Velasquez S.L."/>
            <person name="Kruys A."/>
            <person name="Hutchinson M.I."/>
            <person name="Powell A.J."/>
            <person name="Barry K."/>
            <person name="Miller A.N."/>
            <person name="Grigoriev I.V."/>
            <person name="Debuchy R."/>
            <person name="Gladieux P."/>
            <person name="Thoren M.H."/>
            <person name="Johannesson H."/>
        </authorList>
    </citation>
    <scope>NUCLEOTIDE SEQUENCE</scope>
    <source>
        <strain evidence="12">CBS 359.72</strain>
    </source>
</reference>
<dbReference type="GO" id="GO:0070260">
    <property type="term" value="F:5'-tyrosyl-DNA phosphodiesterase activity"/>
    <property type="evidence" value="ECO:0007669"/>
    <property type="project" value="TreeGrafter"/>
</dbReference>
<evidence type="ECO:0000256" key="1">
    <source>
        <dbReference type="ARBA" id="ARBA00001936"/>
    </source>
</evidence>
<feature type="domain" description="Endonuclease/exonuclease/phosphatase" evidence="11">
    <location>
        <begin position="75"/>
        <end position="283"/>
    </location>
</feature>
<dbReference type="GO" id="GO:0003697">
    <property type="term" value="F:single-stranded DNA binding"/>
    <property type="evidence" value="ECO:0007669"/>
    <property type="project" value="TreeGrafter"/>
</dbReference>
<comment type="cofactor">
    <cofactor evidence="2">
        <name>Mg(2+)</name>
        <dbReference type="ChEBI" id="CHEBI:18420"/>
    </cofactor>
</comment>
<dbReference type="GO" id="GO:0005737">
    <property type="term" value="C:cytoplasm"/>
    <property type="evidence" value="ECO:0007669"/>
    <property type="project" value="TreeGrafter"/>
</dbReference>
<evidence type="ECO:0000256" key="2">
    <source>
        <dbReference type="ARBA" id="ARBA00001946"/>
    </source>
</evidence>
<keyword evidence="8" id="KW-0460">Magnesium</keyword>
<evidence type="ECO:0000256" key="9">
    <source>
        <dbReference type="ARBA" id="ARBA00023204"/>
    </source>
</evidence>
<keyword evidence="10" id="KW-0539">Nucleus</keyword>
<name>A0AAN7HTA5_9PEZI</name>
<dbReference type="Proteomes" id="UP001303647">
    <property type="component" value="Unassembled WGS sequence"/>
</dbReference>
<proteinExistence type="predicted"/>
<comment type="subcellular location">
    <subcellularLocation>
        <location evidence="3">Nucleus</location>
        <location evidence="3">PML body</location>
    </subcellularLocation>
</comment>
<keyword evidence="12" id="KW-0255">Endonuclease</keyword>
<keyword evidence="4" id="KW-0540">Nuclease</keyword>
<keyword evidence="5" id="KW-0479">Metal-binding</keyword>
<accession>A0AAN7HTA5</accession>
<organism evidence="12 13">
    <name type="scientific">Corynascus novoguineensis</name>
    <dbReference type="NCBI Taxonomy" id="1126955"/>
    <lineage>
        <taxon>Eukaryota</taxon>
        <taxon>Fungi</taxon>
        <taxon>Dikarya</taxon>
        <taxon>Ascomycota</taxon>
        <taxon>Pezizomycotina</taxon>
        <taxon>Sordariomycetes</taxon>
        <taxon>Sordariomycetidae</taxon>
        <taxon>Sordariales</taxon>
        <taxon>Chaetomiaceae</taxon>
        <taxon>Corynascus</taxon>
    </lineage>
</organism>
<protein>
    <submittedName>
        <fullName evidence="12">Endonuclease/exonuclease/phosphatase</fullName>
    </submittedName>
</protein>
<dbReference type="InterPro" id="IPR036691">
    <property type="entry name" value="Endo/exonu/phosph_ase_sf"/>
</dbReference>
<evidence type="ECO:0000313" key="13">
    <source>
        <dbReference type="Proteomes" id="UP001303647"/>
    </source>
</evidence>
<keyword evidence="9" id="KW-0234">DNA repair</keyword>